<dbReference type="PROSITE" id="PS00061">
    <property type="entry name" value="ADH_SHORT"/>
    <property type="match status" value="1"/>
</dbReference>
<evidence type="ECO:0000256" key="4">
    <source>
        <dbReference type="ARBA" id="ARBA00069939"/>
    </source>
</evidence>
<keyword evidence="6" id="KW-1185">Reference proteome</keyword>
<keyword evidence="2 5" id="KW-0560">Oxidoreductase</keyword>
<dbReference type="Proteomes" id="UP000676409">
    <property type="component" value="Chromosome"/>
</dbReference>
<evidence type="ECO:0000256" key="3">
    <source>
        <dbReference type="ARBA" id="ARBA00066641"/>
    </source>
</evidence>
<organism evidence="5 6">
    <name type="scientific">Phenylobacterium montanum</name>
    <dbReference type="NCBI Taxonomy" id="2823693"/>
    <lineage>
        <taxon>Bacteria</taxon>
        <taxon>Pseudomonadati</taxon>
        <taxon>Pseudomonadota</taxon>
        <taxon>Alphaproteobacteria</taxon>
        <taxon>Caulobacterales</taxon>
        <taxon>Caulobacteraceae</taxon>
        <taxon>Phenylobacterium</taxon>
    </lineage>
</organism>
<dbReference type="PANTHER" id="PTHR24321">
    <property type="entry name" value="DEHYDROGENASES, SHORT CHAIN"/>
    <property type="match status" value="1"/>
</dbReference>
<comment type="similarity">
    <text evidence="1">Belongs to the short-chain dehydrogenases/reductases (SDR) family.</text>
</comment>
<dbReference type="SUPFAM" id="SSF51735">
    <property type="entry name" value="NAD(P)-binding Rossmann-fold domains"/>
    <property type="match status" value="1"/>
</dbReference>
<gene>
    <name evidence="5" type="ORF">KCG34_01920</name>
</gene>
<name>A0A975IVB6_9CAUL</name>
<dbReference type="PRINTS" id="PR00081">
    <property type="entry name" value="GDHRDH"/>
</dbReference>
<dbReference type="Gene3D" id="3.40.50.720">
    <property type="entry name" value="NAD(P)-binding Rossmann-like Domain"/>
    <property type="match status" value="1"/>
</dbReference>
<accession>A0A975IVB6</accession>
<dbReference type="InterPro" id="IPR036291">
    <property type="entry name" value="NAD(P)-bd_dom_sf"/>
</dbReference>
<dbReference type="Pfam" id="PF13561">
    <property type="entry name" value="adh_short_C2"/>
    <property type="match status" value="1"/>
</dbReference>
<dbReference type="EC" id="1.1.1.175" evidence="3"/>
<dbReference type="KEGG" id="caul:KCG34_01920"/>
<evidence type="ECO:0000313" key="5">
    <source>
        <dbReference type="EMBL" id="QUD88668.1"/>
    </source>
</evidence>
<dbReference type="RefSeq" id="WP_211938718.1">
    <property type="nucleotide sequence ID" value="NZ_CP073078.1"/>
</dbReference>
<evidence type="ECO:0000313" key="6">
    <source>
        <dbReference type="Proteomes" id="UP000676409"/>
    </source>
</evidence>
<dbReference type="AlphaFoldDB" id="A0A975IVB6"/>
<dbReference type="EMBL" id="CP073078">
    <property type="protein sequence ID" value="QUD88668.1"/>
    <property type="molecule type" value="Genomic_DNA"/>
</dbReference>
<proteinExistence type="inferred from homology"/>
<evidence type="ECO:0000256" key="1">
    <source>
        <dbReference type="ARBA" id="ARBA00006484"/>
    </source>
</evidence>
<reference evidence="5" key="1">
    <citation type="submission" date="2021-04" db="EMBL/GenBank/DDBJ databases">
        <title>The complete genome sequence of Caulobacter sp. S6.</title>
        <authorList>
            <person name="Tang Y."/>
            <person name="Ouyang W."/>
            <person name="Liu Q."/>
            <person name="Huang B."/>
            <person name="Guo Z."/>
            <person name="Lei P."/>
        </authorList>
    </citation>
    <scope>NUCLEOTIDE SEQUENCE</scope>
    <source>
        <strain evidence="5">S6</strain>
    </source>
</reference>
<dbReference type="PANTHER" id="PTHR24321:SF15">
    <property type="entry name" value="OXIDOREDUCTASE UCPA"/>
    <property type="match status" value="1"/>
</dbReference>
<dbReference type="InterPro" id="IPR020904">
    <property type="entry name" value="Sc_DH/Rdtase_CS"/>
</dbReference>
<dbReference type="GO" id="GO:0047838">
    <property type="term" value="F:D-xylose 1-dehydrogenase (NAD+) activity"/>
    <property type="evidence" value="ECO:0007669"/>
    <property type="project" value="UniProtKB-EC"/>
</dbReference>
<dbReference type="FunFam" id="3.40.50.720:FF:000084">
    <property type="entry name" value="Short-chain dehydrogenase reductase"/>
    <property type="match status" value="1"/>
</dbReference>
<sequence>MGDRPGRVQGKVALVTGAASGLGAEAARRLAREGAAVVLSDMAADAGEALAEAISGAGGRAAFLTHDVTSEADWERVVAGAVERFGRLDVLVNNAGVSGAGEELMSHSLEAWRRVLGVNLDGVFLGLRHAGPAIAKGGGGSVINLSSILGKVGMAGAAAYCASKGGVTMLTKAAALEWAPVNIRVNSIHPGFIDTPMVADAFHRAENGNEMRQMVISRHALGRLGVAREIADGVVFLASDESSFMTGSELVIDGGYTAQ</sequence>
<protein>
    <recommendedName>
        <fullName evidence="4">D-xylose 1-dehydrogenase</fullName>
        <ecNumber evidence="3">1.1.1.175</ecNumber>
    </recommendedName>
</protein>
<dbReference type="InterPro" id="IPR002347">
    <property type="entry name" value="SDR_fam"/>
</dbReference>
<evidence type="ECO:0000256" key="2">
    <source>
        <dbReference type="ARBA" id="ARBA00023002"/>
    </source>
</evidence>
<dbReference type="NCBIfam" id="NF005559">
    <property type="entry name" value="PRK07231.1"/>
    <property type="match status" value="1"/>
</dbReference>
<dbReference type="PRINTS" id="PR00080">
    <property type="entry name" value="SDRFAMILY"/>
</dbReference>